<dbReference type="VEuPathDB" id="VectorBase:ISCI017545"/>
<keyword evidence="4" id="KW-0238">DNA-binding</keyword>
<dbReference type="InterPro" id="IPR000232">
    <property type="entry name" value="HSF_DNA-bd"/>
</dbReference>
<sequence>MYPSNVHSKIHISTSPKDQPLLTLRFPKKLWRIVNECRSGAITWSGDGSAVVIDYSKFQSDYLDNRLDIFKTSNITSFIRQLNLYGFRKVSPQAKLTPSYELSVAAPKSADVHVFRNDSFVRGRPDLLQGVARKTGALRARMMHRKSGAQFTASSSSGTSRSLLERARMMHSQGRHISTRHRQMLLRRAFQKPRSASSRSSTSSASGSADAGPAPLLPGGYEEAYEDDMSWYSQESSTDTSSSEEEYEHPAAEDVVADVKVEPGFAVESSIASQVSGWPIDYGATAVDGVCHQATSSFSTSPSPSSSGCGDMLALLDPSKSPKVVLLHQERDQYELNGTPPLEDSFMLDPVVGHMGETLDSNLYYIFMTEDEGSALEGAPSLVTDGGDILLPASGQNVTYEHCNEGASLVSSTVSGKDSTDSYYCI</sequence>
<dbReference type="VEuPathDB" id="VectorBase:ISCW017545"/>
<evidence type="ECO:0000313" key="11">
    <source>
        <dbReference type="EnsemblMetazoa" id="ISCW017545-PA"/>
    </source>
</evidence>
<dbReference type="PaxDb" id="6945-B7P7I3"/>
<dbReference type="OrthoDB" id="6418155at2759"/>
<dbReference type="STRING" id="6945.B7P7I3"/>
<dbReference type="InterPro" id="IPR036390">
    <property type="entry name" value="WH_DNA-bd_sf"/>
</dbReference>
<evidence type="ECO:0000256" key="1">
    <source>
        <dbReference type="ARBA" id="ARBA00004123"/>
    </source>
</evidence>
<comment type="subcellular location">
    <subcellularLocation>
        <location evidence="1">Nucleus</location>
    </subcellularLocation>
</comment>
<accession>B7P7I3</accession>
<keyword evidence="3" id="KW-0805">Transcription regulation</keyword>
<keyword evidence="12" id="KW-1185">Reference proteome</keyword>
<feature type="region of interest" description="Disordered" evidence="8">
    <location>
        <begin position="189"/>
        <end position="251"/>
    </location>
</feature>
<evidence type="ECO:0000256" key="6">
    <source>
        <dbReference type="ARBA" id="ARBA00023242"/>
    </source>
</evidence>
<evidence type="ECO:0000256" key="4">
    <source>
        <dbReference type="ARBA" id="ARBA00023125"/>
    </source>
</evidence>
<organism>
    <name type="scientific">Ixodes scapularis</name>
    <name type="common">Black-legged tick</name>
    <name type="synonym">Deer tick</name>
    <dbReference type="NCBI Taxonomy" id="6945"/>
    <lineage>
        <taxon>Eukaryota</taxon>
        <taxon>Metazoa</taxon>
        <taxon>Ecdysozoa</taxon>
        <taxon>Arthropoda</taxon>
        <taxon>Chelicerata</taxon>
        <taxon>Arachnida</taxon>
        <taxon>Acari</taxon>
        <taxon>Parasitiformes</taxon>
        <taxon>Ixodida</taxon>
        <taxon>Ixodoidea</taxon>
        <taxon>Ixodidae</taxon>
        <taxon>Ixodinae</taxon>
        <taxon>Ixodes</taxon>
    </lineage>
</organism>
<name>B7P7I3_IXOSC</name>
<evidence type="ECO:0000256" key="5">
    <source>
        <dbReference type="ARBA" id="ARBA00023163"/>
    </source>
</evidence>
<feature type="domain" description="HSF-type DNA-binding" evidence="9">
    <location>
        <begin position="25"/>
        <end position="134"/>
    </location>
</feature>
<dbReference type="FunFam" id="1.10.10.10:FF:000349">
    <property type="entry name" value="Heat shock transcription factor, Y-linked"/>
    <property type="match status" value="1"/>
</dbReference>
<feature type="compositionally biased region" description="Low complexity" evidence="8">
    <location>
        <begin position="193"/>
        <end position="214"/>
    </location>
</feature>
<proteinExistence type="inferred from homology"/>
<gene>
    <name evidence="10" type="ORF">IscW_ISCW017545</name>
</gene>
<dbReference type="PANTHER" id="PTHR10015">
    <property type="entry name" value="HEAT SHOCK TRANSCRIPTION FACTOR"/>
    <property type="match status" value="1"/>
</dbReference>
<dbReference type="GO" id="GO:0003700">
    <property type="term" value="F:DNA-binding transcription factor activity"/>
    <property type="evidence" value="ECO:0007669"/>
    <property type="project" value="InterPro"/>
</dbReference>
<dbReference type="Proteomes" id="UP000001555">
    <property type="component" value="Unassembled WGS sequence"/>
</dbReference>
<evidence type="ECO:0000256" key="8">
    <source>
        <dbReference type="SAM" id="MobiDB-lite"/>
    </source>
</evidence>
<protein>
    <submittedName>
        <fullName evidence="10 11">Heat shock transcription factor, putative</fullName>
    </submittedName>
</protein>
<dbReference type="EMBL" id="ABJB010525932">
    <property type="status" value="NOT_ANNOTATED_CDS"/>
    <property type="molecule type" value="Genomic_DNA"/>
</dbReference>
<dbReference type="GO" id="GO:0043565">
    <property type="term" value="F:sequence-specific DNA binding"/>
    <property type="evidence" value="ECO:0007669"/>
    <property type="project" value="InterPro"/>
</dbReference>
<evidence type="ECO:0000256" key="7">
    <source>
        <dbReference type="RuleBase" id="RU004020"/>
    </source>
</evidence>
<dbReference type="InParanoid" id="B7P7I3"/>
<evidence type="ECO:0000313" key="10">
    <source>
        <dbReference type="EMBL" id="EEC02555.1"/>
    </source>
</evidence>
<dbReference type="HOGENOM" id="CLU_589621_0_0_1"/>
<evidence type="ECO:0000256" key="3">
    <source>
        <dbReference type="ARBA" id="ARBA00023015"/>
    </source>
</evidence>
<evidence type="ECO:0000256" key="2">
    <source>
        <dbReference type="ARBA" id="ARBA00006403"/>
    </source>
</evidence>
<dbReference type="Pfam" id="PF00447">
    <property type="entry name" value="HSF_DNA-bind"/>
    <property type="match status" value="1"/>
</dbReference>
<keyword evidence="10" id="KW-0346">Stress response</keyword>
<dbReference type="PANTHER" id="PTHR10015:SF465">
    <property type="entry name" value="HSF-TYPE DNA-BINDING DOMAIN-CONTAINING PROTEIN"/>
    <property type="match status" value="1"/>
</dbReference>
<dbReference type="InterPro" id="IPR036388">
    <property type="entry name" value="WH-like_DNA-bd_sf"/>
</dbReference>
<reference evidence="10 12" key="1">
    <citation type="submission" date="2008-03" db="EMBL/GenBank/DDBJ databases">
        <title>Annotation of Ixodes scapularis.</title>
        <authorList>
            <consortium name="Ixodes scapularis Genome Project Consortium"/>
            <person name="Caler E."/>
            <person name="Hannick L.I."/>
            <person name="Bidwell S."/>
            <person name="Joardar V."/>
            <person name="Thiagarajan M."/>
            <person name="Amedeo P."/>
            <person name="Galinsky K.J."/>
            <person name="Schobel S."/>
            <person name="Inman J."/>
            <person name="Hostetler J."/>
            <person name="Miller J."/>
            <person name="Hammond M."/>
            <person name="Megy K."/>
            <person name="Lawson D."/>
            <person name="Kodira C."/>
            <person name="Sutton G."/>
            <person name="Meyer J."/>
            <person name="Hill C.A."/>
            <person name="Birren B."/>
            <person name="Nene V."/>
            <person name="Collins F."/>
            <person name="Alarcon-Chaidez F."/>
            <person name="Wikel S."/>
            <person name="Strausberg R."/>
        </authorList>
    </citation>
    <scope>NUCLEOTIDE SEQUENCE [LARGE SCALE GENOMIC DNA]</scope>
    <source>
        <strain evidence="12">Wikel</strain>
        <strain evidence="10">Wikel colony</strain>
    </source>
</reference>
<dbReference type="VEuPathDB" id="VectorBase:ISCP_018800"/>
<dbReference type="AlphaFoldDB" id="B7P7I3"/>
<dbReference type="SUPFAM" id="SSF46785">
    <property type="entry name" value="Winged helix' DNA-binding domain"/>
    <property type="match status" value="1"/>
</dbReference>
<dbReference type="GO" id="GO:0005634">
    <property type="term" value="C:nucleus"/>
    <property type="evidence" value="ECO:0007669"/>
    <property type="project" value="UniProtKB-SubCell"/>
</dbReference>
<dbReference type="Gene3D" id="1.10.10.10">
    <property type="entry name" value="Winged helix-like DNA-binding domain superfamily/Winged helix DNA-binding domain"/>
    <property type="match status" value="1"/>
</dbReference>
<dbReference type="EMBL" id="DS652265">
    <property type="protein sequence ID" value="EEC02555.1"/>
    <property type="molecule type" value="Genomic_DNA"/>
</dbReference>
<reference evidence="11" key="2">
    <citation type="submission" date="2020-05" db="UniProtKB">
        <authorList>
            <consortium name="EnsemblMetazoa"/>
        </authorList>
    </citation>
    <scope>IDENTIFICATION</scope>
    <source>
        <strain evidence="11">wikel</strain>
    </source>
</reference>
<evidence type="ECO:0000259" key="9">
    <source>
        <dbReference type="SMART" id="SM00415"/>
    </source>
</evidence>
<keyword evidence="6" id="KW-0539">Nucleus</keyword>
<evidence type="ECO:0000313" key="12">
    <source>
        <dbReference type="Proteomes" id="UP000001555"/>
    </source>
</evidence>
<comment type="similarity">
    <text evidence="2 7">Belongs to the HSF family.</text>
</comment>
<keyword evidence="5" id="KW-0804">Transcription</keyword>
<dbReference type="EnsemblMetazoa" id="ISCW017545-RA">
    <property type="protein sequence ID" value="ISCW017545-PA"/>
    <property type="gene ID" value="ISCW017545"/>
</dbReference>
<feature type="compositionally biased region" description="Low complexity" evidence="8">
    <location>
        <begin position="230"/>
        <end position="241"/>
    </location>
</feature>
<dbReference type="SMART" id="SM00415">
    <property type="entry name" value="HSF"/>
    <property type="match status" value="1"/>
</dbReference>